<evidence type="ECO:0000313" key="1">
    <source>
        <dbReference type="EMBL" id="WBE26250.1"/>
    </source>
</evidence>
<reference evidence="1 2" key="1">
    <citation type="submission" date="2022-12" db="EMBL/GenBank/DDBJ databases">
        <title>Coexistence and Characterization of a Novel Tigecycline Resistance gene tet(X) variant and blaNDM-1 in a Pseudomonas caeni Isolate of Chicken Origin.</title>
        <authorList>
            <person name="Lu X."/>
            <person name="Zhang L."/>
            <person name="Li R."/>
            <person name="Wang Z."/>
        </authorList>
    </citation>
    <scope>NUCLEOTIDE SEQUENCE [LARGE SCALE GENOMIC DNA]</scope>
    <source>
        <strain evidence="1 2">CE14</strain>
    </source>
</reference>
<evidence type="ECO:0000313" key="2">
    <source>
        <dbReference type="Proteomes" id="UP001212189"/>
    </source>
</evidence>
<name>A0AAE9VQ20_9GAMM</name>
<dbReference type="KEGG" id="dce:O6P33_05320"/>
<dbReference type="AlphaFoldDB" id="A0AAE9VQ20"/>
<protein>
    <submittedName>
        <fullName evidence="1">Uncharacterized protein</fullName>
    </submittedName>
</protein>
<proteinExistence type="predicted"/>
<organism evidence="1 2">
    <name type="scientific">Denitrificimonas caeni</name>
    <dbReference type="NCBI Taxonomy" id="521720"/>
    <lineage>
        <taxon>Bacteria</taxon>
        <taxon>Pseudomonadati</taxon>
        <taxon>Pseudomonadota</taxon>
        <taxon>Gammaproteobacteria</taxon>
        <taxon>Pseudomonadales</taxon>
        <taxon>Pseudomonadaceae</taxon>
        <taxon>Denitrificimonas</taxon>
    </lineage>
</organism>
<accession>A0AAE9VQ20</accession>
<sequence length="141" mass="16464">MESESIVYGCIRDWSVTDVEEQQQRSLTNLAALQALPEADGWELFHRDLFGCSTFASVLPQSQVIHFGGSYRSIEYEWAVWVQHFEKLLKQMYWASAVVHLETETNGTHTFRWESEHDSHQPSSEDLQVRCVWERDSSLRL</sequence>
<dbReference type="Proteomes" id="UP001212189">
    <property type="component" value="Chromosome"/>
</dbReference>
<dbReference type="EMBL" id="CP114976">
    <property type="protein sequence ID" value="WBE26250.1"/>
    <property type="molecule type" value="Genomic_DNA"/>
</dbReference>
<keyword evidence="2" id="KW-1185">Reference proteome</keyword>
<gene>
    <name evidence="1" type="ORF">O6P33_05320</name>
</gene>
<dbReference type="RefSeq" id="WP_269819173.1">
    <property type="nucleotide sequence ID" value="NZ_CP114976.1"/>
</dbReference>